<reference evidence="1" key="1">
    <citation type="submission" date="2021-04" db="EMBL/GenBank/DDBJ databases">
        <title>Genome sequence of Woronichinia naegeliana from Washington state freshwater lake bloom.</title>
        <authorList>
            <person name="Dreher T.W."/>
        </authorList>
    </citation>
    <scope>NUCLEOTIDE SEQUENCE</scope>
    <source>
        <strain evidence="1">WA131</strain>
    </source>
</reference>
<dbReference type="Proteomes" id="UP001065613">
    <property type="component" value="Chromosome"/>
</dbReference>
<evidence type="ECO:0000313" key="1">
    <source>
        <dbReference type="EMBL" id="UXE63966.1"/>
    </source>
</evidence>
<gene>
    <name evidence="1" type="ORF">KA717_16310</name>
</gene>
<organism evidence="1">
    <name type="scientific">Woronichinia naegeliana WA131</name>
    <dbReference type="NCBI Taxonomy" id="2824559"/>
    <lineage>
        <taxon>Bacteria</taxon>
        <taxon>Bacillati</taxon>
        <taxon>Cyanobacteriota</taxon>
        <taxon>Cyanophyceae</taxon>
        <taxon>Synechococcales</taxon>
        <taxon>Coelosphaeriaceae</taxon>
        <taxon>Woronichinia</taxon>
    </lineage>
</organism>
<dbReference type="EMBL" id="CP073041">
    <property type="protein sequence ID" value="UXE63966.1"/>
    <property type="molecule type" value="Genomic_DNA"/>
</dbReference>
<dbReference type="KEGG" id="wna:KA717_16310"/>
<dbReference type="SUPFAM" id="SSF50494">
    <property type="entry name" value="Trypsin-like serine proteases"/>
    <property type="match status" value="1"/>
</dbReference>
<name>A0A977L3J8_9CYAN</name>
<evidence type="ECO:0008006" key="2">
    <source>
        <dbReference type="Google" id="ProtNLM"/>
    </source>
</evidence>
<protein>
    <recommendedName>
        <fullName evidence="2">Trypsin-like peptidase domain-containing protein</fullName>
    </recommendedName>
</protein>
<sequence length="354" mass="39464">MMNLKEAKEKKKYISDIIASGFVVAHNSSHDIFPGIGLKLNYDKNELEVVIHVIDENQRHYIKKSLGKEDIDIEITGLAYAYADSTNRCSQHSLSMGASISRSEATSQPGTLGCFVQKQNDPSLMILSNAHILCDITGNRGNIGDNILLPAWRDGGNPDNHLIATLAGFDERLMEAIHGHNHRFDNENHNPPIVDAGIARLCDNQRSREEINRIHNDRYLQGIRDQDYLIQVFGELGLANYPVFKFGRVTGLTQGRINTIQEDRAIHYGLNLNNEGQTCSYRFSEMILIEGEEEEPFSRSGDSGSLIYDSEGYAIALLLGGVRRSSKNGNGPPLTFALPIDRVFDILNIRLPSL</sequence>
<accession>A0A977L3J8</accession>
<proteinExistence type="predicted"/>
<dbReference type="AlphaFoldDB" id="A0A977L3J8"/>
<dbReference type="InterPro" id="IPR009003">
    <property type="entry name" value="Peptidase_S1_PA"/>
</dbReference>